<feature type="transmembrane region" description="Helical" evidence="9">
    <location>
        <begin position="199"/>
        <end position="221"/>
    </location>
</feature>
<feature type="domain" description="G-protein coupled receptors family 1 profile" evidence="10">
    <location>
        <begin position="53"/>
        <end position="323"/>
    </location>
</feature>
<comment type="subcellular location">
    <subcellularLocation>
        <location evidence="1">Cell membrane</location>
        <topology evidence="1">Multi-pass membrane protein</topology>
    </subcellularLocation>
</comment>
<dbReference type="GO" id="GO:0007218">
    <property type="term" value="P:neuropeptide signaling pathway"/>
    <property type="evidence" value="ECO:0007669"/>
    <property type="project" value="TreeGrafter"/>
</dbReference>
<feature type="transmembrane region" description="Helical" evidence="9">
    <location>
        <begin position="151"/>
        <end position="171"/>
    </location>
</feature>
<reference evidence="11" key="1">
    <citation type="submission" date="2018-11" db="EMBL/GenBank/DDBJ databases">
        <authorList>
            <person name="Alioto T."/>
            <person name="Alioto T."/>
        </authorList>
    </citation>
    <scope>NUCLEOTIDE SEQUENCE</scope>
</reference>
<keyword evidence="4 9" id="KW-1133">Transmembrane helix</keyword>
<evidence type="ECO:0000256" key="6">
    <source>
        <dbReference type="ARBA" id="ARBA00023136"/>
    </source>
</evidence>
<organism evidence="11 12">
    <name type="scientific">Mytilus galloprovincialis</name>
    <name type="common">Mediterranean mussel</name>
    <dbReference type="NCBI Taxonomy" id="29158"/>
    <lineage>
        <taxon>Eukaryota</taxon>
        <taxon>Metazoa</taxon>
        <taxon>Spiralia</taxon>
        <taxon>Lophotrochozoa</taxon>
        <taxon>Mollusca</taxon>
        <taxon>Bivalvia</taxon>
        <taxon>Autobranchia</taxon>
        <taxon>Pteriomorphia</taxon>
        <taxon>Mytilida</taxon>
        <taxon>Mytiloidea</taxon>
        <taxon>Mytilidae</taxon>
        <taxon>Mytilinae</taxon>
        <taxon>Mytilus</taxon>
    </lineage>
</organism>
<keyword evidence="3 9" id="KW-0812">Transmembrane</keyword>
<dbReference type="Proteomes" id="UP000596742">
    <property type="component" value="Unassembled WGS sequence"/>
</dbReference>
<dbReference type="PANTHER" id="PTHR24230">
    <property type="entry name" value="G-PROTEIN COUPLED RECEPTOR"/>
    <property type="match status" value="1"/>
</dbReference>
<evidence type="ECO:0000259" key="10">
    <source>
        <dbReference type="PROSITE" id="PS50262"/>
    </source>
</evidence>
<dbReference type="PROSITE" id="PS50262">
    <property type="entry name" value="G_PROTEIN_RECEP_F1_2"/>
    <property type="match status" value="1"/>
</dbReference>
<dbReference type="SUPFAM" id="SSF81321">
    <property type="entry name" value="Family A G protein-coupled receptor-like"/>
    <property type="match status" value="1"/>
</dbReference>
<sequence length="323" mass="36735">MCMNLGVKKTFRRLQMAYNTSEEFLEEWNTEFEKNSLGNVIVLCLYMLCGITGNSIVLVVYKYQMKDVSGERYFIPILAAADVFACVVCSVLDLIFLLLHLNYTNSIYCKVAVFLICCTGATSIFLLMCIAIQRYLKICKNITLSLQRRRLMIICSFVFSIAMALPLSLTYDHIQFSSGEYTIGKRCGKIEYESQIKGAAYGIAFSSMSLLILASFVFLYGRIGCTIYGHMKPYQFKRTIARLSRNFRYSRSTDFQTKQSSIEADVVLNEEQNQTFSETKLNHLTLTDKPELSYDKTSINEGTVSQNEGKIVTAKGKTSRVFF</sequence>
<evidence type="ECO:0000256" key="3">
    <source>
        <dbReference type="ARBA" id="ARBA00022692"/>
    </source>
</evidence>
<keyword evidence="8" id="KW-0807">Transducer</keyword>
<dbReference type="InterPro" id="IPR000276">
    <property type="entry name" value="GPCR_Rhodpsn"/>
</dbReference>
<dbReference type="OrthoDB" id="6149962at2759"/>
<dbReference type="EMBL" id="UYJE01000135">
    <property type="protein sequence ID" value="VDH90448.1"/>
    <property type="molecule type" value="Genomic_DNA"/>
</dbReference>
<keyword evidence="5" id="KW-0297">G-protein coupled receptor</keyword>
<dbReference type="Gene3D" id="1.20.1070.10">
    <property type="entry name" value="Rhodopsin 7-helix transmembrane proteins"/>
    <property type="match status" value="1"/>
</dbReference>
<evidence type="ECO:0000256" key="9">
    <source>
        <dbReference type="SAM" id="Phobius"/>
    </source>
</evidence>
<comment type="caution">
    <text evidence="11">The sequence shown here is derived from an EMBL/GenBank/DDBJ whole genome shotgun (WGS) entry which is preliminary data.</text>
</comment>
<dbReference type="PANTHER" id="PTHR24230:SF0">
    <property type="entry name" value="G-PROTEIN COUPLED RECEPTORS FAMILY 1 PROFILE DOMAIN-CONTAINING PROTEIN"/>
    <property type="match status" value="1"/>
</dbReference>
<feature type="transmembrane region" description="Helical" evidence="9">
    <location>
        <begin position="73"/>
        <end position="99"/>
    </location>
</feature>
<accession>A0A8B6BI56</accession>
<evidence type="ECO:0000256" key="1">
    <source>
        <dbReference type="ARBA" id="ARBA00004651"/>
    </source>
</evidence>
<dbReference type="AlphaFoldDB" id="A0A8B6BI56"/>
<gene>
    <name evidence="11" type="ORF">MGAL_10B057471</name>
</gene>
<protein>
    <recommendedName>
        <fullName evidence="10">G-protein coupled receptors family 1 profile domain-containing protein</fullName>
    </recommendedName>
</protein>
<evidence type="ECO:0000256" key="7">
    <source>
        <dbReference type="ARBA" id="ARBA00023170"/>
    </source>
</evidence>
<evidence type="ECO:0000313" key="11">
    <source>
        <dbReference type="EMBL" id="VDH90448.1"/>
    </source>
</evidence>
<evidence type="ECO:0000313" key="12">
    <source>
        <dbReference type="Proteomes" id="UP000596742"/>
    </source>
</evidence>
<dbReference type="GO" id="GO:0005886">
    <property type="term" value="C:plasma membrane"/>
    <property type="evidence" value="ECO:0007669"/>
    <property type="project" value="UniProtKB-SubCell"/>
</dbReference>
<dbReference type="CDD" id="cd00637">
    <property type="entry name" value="7tm_classA_rhodopsin-like"/>
    <property type="match status" value="1"/>
</dbReference>
<keyword evidence="6 9" id="KW-0472">Membrane</keyword>
<keyword evidence="12" id="KW-1185">Reference proteome</keyword>
<dbReference type="GO" id="GO:0008528">
    <property type="term" value="F:G protein-coupled peptide receptor activity"/>
    <property type="evidence" value="ECO:0007669"/>
    <property type="project" value="TreeGrafter"/>
</dbReference>
<feature type="transmembrane region" description="Helical" evidence="9">
    <location>
        <begin position="111"/>
        <end position="130"/>
    </location>
</feature>
<evidence type="ECO:0000256" key="5">
    <source>
        <dbReference type="ARBA" id="ARBA00023040"/>
    </source>
</evidence>
<proteinExistence type="predicted"/>
<keyword evidence="2" id="KW-1003">Cell membrane</keyword>
<evidence type="ECO:0000256" key="4">
    <source>
        <dbReference type="ARBA" id="ARBA00022989"/>
    </source>
</evidence>
<feature type="transmembrane region" description="Helical" evidence="9">
    <location>
        <begin position="40"/>
        <end position="61"/>
    </location>
</feature>
<keyword evidence="7" id="KW-0675">Receptor</keyword>
<evidence type="ECO:0000256" key="8">
    <source>
        <dbReference type="ARBA" id="ARBA00023224"/>
    </source>
</evidence>
<name>A0A8B6BI56_MYTGA</name>
<dbReference type="PRINTS" id="PR00237">
    <property type="entry name" value="GPCRRHODOPSN"/>
</dbReference>
<dbReference type="Pfam" id="PF00001">
    <property type="entry name" value="7tm_1"/>
    <property type="match status" value="1"/>
</dbReference>
<dbReference type="InterPro" id="IPR017452">
    <property type="entry name" value="GPCR_Rhodpsn_7TM"/>
</dbReference>
<evidence type="ECO:0000256" key="2">
    <source>
        <dbReference type="ARBA" id="ARBA00022475"/>
    </source>
</evidence>